<evidence type="ECO:0008006" key="3">
    <source>
        <dbReference type="Google" id="ProtNLM"/>
    </source>
</evidence>
<dbReference type="EMBL" id="BAHD01000083">
    <property type="protein sequence ID" value="GAB97816.1"/>
    <property type="molecule type" value="Genomic_DNA"/>
</dbReference>
<dbReference type="STRING" id="1184609.KILIM_083_00120"/>
<protein>
    <recommendedName>
        <fullName evidence="3">Phosphodiesterase</fullName>
    </recommendedName>
</protein>
<dbReference type="GO" id="GO:0016787">
    <property type="term" value="F:hydrolase activity"/>
    <property type="evidence" value="ECO:0007669"/>
    <property type="project" value="UniProtKB-ARBA"/>
</dbReference>
<dbReference type="Proteomes" id="UP000008366">
    <property type="component" value="Unassembled WGS sequence"/>
</dbReference>
<reference evidence="1 2" key="1">
    <citation type="submission" date="2012-08" db="EMBL/GenBank/DDBJ databases">
        <title>Whole genome shotgun sequence of Kineosphaera limosa NBRC 100340.</title>
        <authorList>
            <person name="Yoshida I."/>
            <person name="Isaki S."/>
            <person name="Hosoyama A."/>
            <person name="Tsuchikane K."/>
            <person name="Katsumata H."/>
            <person name="Ando Y."/>
            <person name="Ohji S."/>
            <person name="Hamada M."/>
            <person name="Tamura T."/>
            <person name="Yamazoe A."/>
            <person name="Yamazaki S."/>
            <person name="Fujita N."/>
        </authorList>
    </citation>
    <scope>NUCLEOTIDE SEQUENCE [LARGE SCALE GENOMIC DNA]</scope>
    <source>
        <strain evidence="1 2">NBRC 100340</strain>
    </source>
</reference>
<evidence type="ECO:0000313" key="1">
    <source>
        <dbReference type="EMBL" id="GAB97816.1"/>
    </source>
</evidence>
<dbReference type="InterPro" id="IPR002591">
    <property type="entry name" value="Phosphodiest/P_Trfase"/>
</dbReference>
<gene>
    <name evidence="1" type="ORF">KILIM_083_00120</name>
</gene>
<dbReference type="AlphaFoldDB" id="K6WVI3"/>
<dbReference type="InterPro" id="IPR017850">
    <property type="entry name" value="Alkaline_phosphatase_core_sf"/>
</dbReference>
<organism evidence="1 2">
    <name type="scientific">Kineosphaera limosa NBRC 100340</name>
    <dbReference type="NCBI Taxonomy" id="1184609"/>
    <lineage>
        <taxon>Bacteria</taxon>
        <taxon>Bacillati</taxon>
        <taxon>Actinomycetota</taxon>
        <taxon>Actinomycetes</taxon>
        <taxon>Micrococcales</taxon>
        <taxon>Dermatophilaceae</taxon>
        <taxon>Kineosphaera</taxon>
    </lineage>
</organism>
<keyword evidence="2" id="KW-1185">Reference proteome</keyword>
<dbReference type="eggNOG" id="COG1524">
    <property type="taxonomic scope" value="Bacteria"/>
</dbReference>
<dbReference type="Gene3D" id="3.40.720.10">
    <property type="entry name" value="Alkaline Phosphatase, subunit A"/>
    <property type="match status" value="1"/>
</dbReference>
<name>K6WVI3_9MICO</name>
<dbReference type="PANTHER" id="PTHR10151:SF120">
    <property type="entry name" value="BIS(5'-ADENOSYL)-TRIPHOSPHATASE"/>
    <property type="match status" value="1"/>
</dbReference>
<sequence length="294" mass="31769">MGTFGTGLPPGAHGLVGYEVLDPGSGRVFNELSWKDGPDPRAWQPAPTVFERAEVAGVAVTMIGPGYFDGSGLTTAALRGARFRAGRQLAERVDQTLAALQATERADQPSRALVYLYWGELDKVGHVHGCDSWQWGDELESLDRELAGLARRLPRETSLYVTADHGMVDVPFEHRLDVAHEPDLDAGVRLVGGEPRAVQLYCETGAVADVLAAWRARLGDDAWVVPREEAESTGWFGAVSPTVRPRIGDVIAAMRGSVAVVDSRIHRPEVLSLLGVHGSLTADEVQIPLLMHRA</sequence>
<dbReference type="PANTHER" id="PTHR10151">
    <property type="entry name" value="ECTONUCLEOTIDE PYROPHOSPHATASE/PHOSPHODIESTERASE"/>
    <property type="match status" value="1"/>
</dbReference>
<evidence type="ECO:0000313" key="2">
    <source>
        <dbReference type="Proteomes" id="UP000008366"/>
    </source>
</evidence>
<comment type="caution">
    <text evidence="1">The sequence shown here is derived from an EMBL/GenBank/DDBJ whole genome shotgun (WGS) entry which is preliminary data.</text>
</comment>
<dbReference type="SUPFAM" id="SSF53649">
    <property type="entry name" value="Alkaline phosphatase-like"/>
    <property type="match status" value="1"/>
</dbReference>
<dbReference type="Pfam" id="PF01663">
    <property type="entry name" value="Phosphodiest"/>
    <property type="match status" value="1"/>
</dbReference>
<proteinExistence type="predicted"/>
<accession>K6WVI3</accession>